<dbReference type="Pfam" id="PF00107">
    <property type="entry name" value="ADH_zinc_N"/>
    <property type="match status" value="1"/>
</dbReference>
<dbReference type="Pfam" id="PF08240">
    <property type="entry name" value="ADH_N"/>
    <property type="match status" value="1"/>
</dbReference>
<sequence>MKALIIEQNGEPSEVVQWRDLPEPAPGPTEVRVRMLLTPVHPSDLHVIRGRFARQRQPELPASPGSEGVGIIDAVGNEVSRTRIGERVVLLNVPGTWREQVISPAERAISVPATISDENAAQAFINPMTAWAMTISEHQLGRGDWLVQSAAGSTVGRLVLQIAKAQGFRTINLVRRQEQVAEIQDLGGDVVLCTGDESWPEELMKATGGNGIVKAIDCVAGRTGATLVRQLAPNGCLLVYGALSSHRQSDPAAFEMPIFAPALIYSSAEVRGWLIFSWLARQGVSEGSRTLCSLLDRMADGTLRPPAARRYRIDCALEAFTAAESAAHEAKPLLVFAER</sequence>
<dbReference type="PANTHER" id="PTHR48106">
    <property type="entry name" value="QUINONE OXIDOREDUCTASE PIG3-RELATED"/>
    <property type="match status" value="1"/>
</dbReference>
<dbReference type="OrthoDB" id="9788224at2"/>
<dbReference type="AlphaFoldDB" id="A0A158E9R0"/>
<keyword evidence="1" id="KW-0521">NADP</keyword>
<dbReference type="InterPro" id="IPR013149">
    <property type="entry name" value="ADH-like_C"/>
</dbReference>
<dbReference type="RefSeq" id="WP_062610711.1">
    <property type="nucleotide sequence ID" value="NZ_FCOX02000054.1"/>
</dbReference>
<dbReference type="PANTHER" id="PTHR48106:SF2">
    <property type="entry name" value="ZN2+-BINDING DEHYDROGENASE"/>
    <property type="match status" value="1"/>
</dbReference>
<comment type="caution">
    <text evidence="4">The sequence shown here is derived from an EMBL/GenBank/DDBJ whole genome shotgun (WGS) entry which is preliminary data.</text>
</comment>
<evidence type="ECO:0000259" key="3">
    <source>
        <dbReference type="SMART" id="SM00829"/>
    </source>
</evidence>
<accession>A0A158E9R0</accession>
<dbReference type="EMBL" id="FCOX02000054">
    <property type="protein sequence ID" value="SAL03534.1"/>
    <property type="molecule type" value="Genomic_DNA"/>
</dbReference>
<proteinExistence type="predicted"/>
<organism evidence="4 5">
    <name type="scientific">Caballeronia calidae</name>
    <dbReference type="NCBI Taxonomy" id="1777139"/>
    <lineage>
        <taxon>Bacteria</taxon>
        <taxon>Pseudomonadati</taxon>
        <taxon>Pseudomonadota</taxon>
        <taxon>Betaproteobacteria</taxon>
        <taxon>Burkholderiales</taxon>
        <taxon>Burkholderiaceae</taxon>
        <taxon>Caballeronia</taxon>
    </lineage>
</organism>
<evidence type="ECO:0000313" key="4">
    <source>
        <dbReference type="EMBL" id="SAL03534.1"/>
    </source>
</evidence>
<keyword evidence="2" id="KW-0560">Oxidoreductase</keyword>
<dbReference type="InterPro" id="IPR011032">
    <property type="entry name" value="GroES-like_sf"/>
</dbReference>
<dbReference type="SUPFAM" id="SSF50129">
    <property type="entry name" value="GroES-like"/>
    <property type="match status" value="1"/>
</dbReference>
<gene>
    <name evidence="4" type="ORF">AWB78_06614</name>
</gene>
<dbReference type="InterPro" id="IPR036291">
    <property type="entry name" value="NAD(P)-bd_dom_sf"/>
</dbReference>
<reference evidence="4" key="1">
    <citation type="submission" date="2016-01" db="EMBL/GenBank/DDBJ databases">
        <authorList>
            <person name="Peeters C."/>
        </authorList>
    </citation>
    <scope>NUCLEOTIDE SEQUENCE</scope>
    <source>
        <strain evidence="4">LMG 29321</strain>
    </source>
</reference>
<dbReference type="GO" id="GO:0016651">
    <property type="term" value="F:oxidoreductase activity, acting on NAD(P)H"/>
    <property type="evidence" value="ECO:0007669"/>
    <property type="project" value="TreeGrafter"/>
</dbReference>
<dbReference type="Proteomes" id="UP000071859">
    <property type="component" value="Unassembled WGS sequence"/>
</dbReference>
<evidence type="ECO:0000256" key="1">
    <source>
        <dbReference type="ARBA" id="ARBA00022857"/>
    </source>
</evidence>
<dbReference type="InterPro" id="IPR013154">
    <property type="entry name" value="ADH-like_N"/>
</dbReference>
<dbReference type="InterPro" id="IPR020843">
    <property type="entry name" value="ER"/>
</dbReference>
<feature type="domain" description="Enoyl reductase (ER)" evidence="3">
    <location>
        <begin position="11"/>
        <end position="334"/>
    </location>
</feature>
<dbReference type="Gene3D" id="3.40.50.720">
    <property type="entry name" value="NAD(P)-binding Rossmann-like Domain"/>
    <property type="match status" value="1"/>
</dbReference>
<name>A0A158E9R0_9BURK</name>
<dbReference type="Gene3D" id="3.90.180.10">
    <property type="entry name" value="Medium-chain alcohol dehydrogenases, catalytic domain"/>
    <property type="match status" value="1"/>
</dbReference>
<dbReference type="SMART" id="SM00829">
    <property type="entry name" value="PKS_ER"/>
    <property type="match status" value="1"/>
</dbReference>
<evidence type="ECO:0000313" key="5">
    <source>
        <dbReference type="Proteomes" id="UP000071859"/>
    </source>
</evidence>
<dbReference type="SUPFAM" id="SSF51735">
    <property type="entry name" value="NAD(P)-binding Rossmann-fold domains"/>
    <property type="match status" value="1"/>
</dbReference>
<protein>
    <submittedName>
        <fullName evidence="4">Zinc-containing alcohol dehydrogenase superfamily protein</fullName>
    </submittedName>
</protein>
<keyword evidence="5" id="KW-1185">Reference proteome</keyword>
<evidence type="ECO:0000256" key="2">
    <source>
        <dbReference type="ARBA" id="ARBA00023002"/>
    </source>
</evidence>
<dbReference type="GO" id="GO:0070402">
    <property type="term" value="F:NADPH binding"/>
    <property type="evidence" value="ECO:0007669"/>
    <property type="project" value="TreeGrafter"/>
</dbReference>
<dbReference type="CDD" id="cd05282">
    <property type="entry name" value="ETR_like"/>
    <property type="match status" value="1"/>
</dbReference>